<dbReference type="Gene3D" id="1.10.287.950">
    <property type="entry name" value="Methyl-accepting chemotaxis protein"/>
    <property type="match status" value="1"/>
</dbReference>
<keyword evidence="4" id="KW-1133">Transmembrane helix</keyword>
<dbReference type="PANTHER" id="PTHR32089:SF112">
    <property type="entry name" value="LYSOZYME-LIKE PROTEIN-RELATED"/>
    <property type="match status" value="1"/>
</dbReference>
<dbReference type="CDD" id="cd19410">
    <property type="entry name" value="HK9-like_sensor"/>
    <property type="match status" value="1"/>
</dbReference>
<dbReference type="EMBL" id="QUMU01000010">
    <property type="protein sequence ID" value="REG27265.1"/>
    <property type="molecule type" value="Genomic_DNA"/>
</dbReference>
<reference evidence="6 7" key="1">
    <citation type="submission" date="2018-08" db="EMBL/GenBank/DDBJ databases">
        <title>Genomic Encyclopedia of Archaeal and Bacterial Type Strains, Phase II (KMG-II): from individual species to whole genera.</title>
        <authorList>
            <person name="Goeker M."/>
        </authorList>
    </citation>
    <scope>NUCLEOTIDE SEQUENCE [LARGE SCALE GENOMIC DNA]</scope>
    <source>
        <strain evidence="6 7">DSM 2261</strain>
    </source>
</reference>
<protein>
    <submittedName>
        <fullName evidence="6">Methyl-accepting chemotaxis protein (MCP) signaling protein</fullName>
    </submittedName>
</protein>
<keyword evidence="4" id="KW-0472">Membrane</keyword>
<keyword evidence="4" id="KW-0812">Transmembrane</keyword>
<keyword evidence="1 3" id="KW-0807">Transducer</keyword>
<dbReference type="SUPFAM" id="SSF58104">
    <property type="entry name" value="Methyl-accepting chemotaxis protein (MCP) signaling domain"/>
    <property type="match status" value="1"/>
</dbReference>
<keyword evidence="7" id="KW-1185">Reference proteome</keyword>
<sequence>MMKMSSIWTLRLQFTAAVAMVSVFICLFAVQAIRGTRQFTATAAAVEHSHELINGLERVLSSAKDAETGQRGYVLTGDDSYLEPYREAQGSLDAELSRVRGLLADNPVQLRQLEALKFLLTQKLASMRSNVELRRTRGFEAALAVINTGEGKALMDDIRRVVAEMREHELRLLKERDALLKRDSAWFERLFMWGSGVAILLVMAAATLVGLGLKKKIGSAIEQVQGSSAELQSAASQQATGAREQASSTTEISTTVKELLATSRQIASSAQQVARVADETAGAARNGNDTVLHAQEAIDVVRRQVDAIVNHMLELGKRSQEIGGIVDIINDLAEQTNILAINATIESAGAGEHGKRFAVVADEIRKLADRVGGATKDIRVLIDEIRAASNTTIMATEDGSKAVQSSTKQFTDVAGSFRRIAELVRANLDVAREIELSTQQQTTAVEQVNTAILEVAQTARQAESSSSQTLQTATRLIQLSKQLHAIIDSRASA</sequence>
<dbReference type="Proteomes" id="UP000256345">
    <property type="component" value="Unassembled WGS sequence"/>
</dbReference>
<evidence type="ECO:0000256" key="1">
    <source>
        <dbReference type="ARBA" id="ARBA00023224"/>
    </source>
</evidence>
<dbReference type="Pfam" id="PF00015">
    <property type="entry name" value="MCPsignal"/>
    <property type="match status" value="1"/>
</dbReference>
<dbReference type="SMART" id="SM00283">
    <property type="entry name" value="MA"/>
    <property type="match status" value="1"/>
</dbReference>
<dbReference type="InterPro" id="IPR004090">
    <property type="entry name" value="Chemotax_Me-accpt_rcpt"/>
</dbReference>
<evidence type="ECO:0000259" key="5">
    <source>
        <dbReference type="PROSITE" id="PS50111"/>
    </source>
</evidence>
<comment type="similarity">
    <text evidence="2">Belongs to the methyl-accepting chemotaxis (MCP) protein family.</text>
</comment>
<dbReference type="CDD" id="cd11386">
    <property type="entry name" value="MCP_signal"/>
    <property type="match status" value="1"/>
</dbReference>
<evidence type="ECO:0000256" key="4">
    <source>
        <dbReference type="SAM" id="Phobius"/>
    </source>
</evidence>
<dbReference type="PRINTS" id="PR00260">
    <property type="entry name" value="CHEMTRNSDUCR"/>
</dbReference>
<evidence type="ECO:0000313" key="7">
    <source>
        <dbReference type="Proteomes" id="UP000256345"/>
    </source>
</evidence>
<feature type="domain" description="Methyl-accepting transducer" evidence="5">
    <location>
        <begin position="220"/>
        <end position="456"/>
    </location>
</feature>
<feature type="transmembrane region" description="Helical" evidence="4">
    <location>
        <begin position="190"/>
        <end position="213"/>
    </location>
</feature>
<evidence type="ECO:0000256" key="3">
    <source>
        <dbReference type="PROSITE-ProRule" id="PRU00284"/>
    </source>
</evidence>
<proteinExistence type="inferred from homology"/>
<organism evidence="6 7">
    <name type="scientific">Archangium gephyra</name>
    <dbReference type="NCBI Taxonomy" id="48"/>
    <lineage>
        <taxon>Bacteria</taxon>
        <taxon>Pseudomonadati</taxon>
        <taxon>Myxococcota</taxon>
        <taxon>Myxococcia</taxon>
        <taxon>Myxococcales</taxon>
        <taxon>Cystobacterineae</taxon>
        <taxon>Archangiaceae</taxon>
        <taxon>Archangium</taxon>
    </lineage>
</organism>
<name>A0ABX9JUL2_9BACT</name>
<dbReference type="PROSITE" id="PS50111">
    <property type="entry name" value="CHEMOTAXIS_TRANSDUC_2"/>
    <property type="match status" value="1"/>
</dbReference>
<evidence type="ECO:0000256" key="2">
    <source>
        <dbReference type="ARBA" id="ARBA00029447"/>
    </source>
</evidence>
<dbReference type="Pfam" id="PF05227">
    <property type="entry name" value="CHASE3"/>
    <property type="match status" value="1"/>
</dbReference>
<dbReference type="PANTHER" id="PTHR32089">
    <property type="entry name" value="METHYL-ACCEPTING CHEMOTAXIS PROTEIN MCPB"/>
    <property type="match status" value="1"/>
</dbReference>
<dbReference type="InterPro" id="IPR004089">
    <property type="entry name" value="MCPsignal_dom"/>
</dbReference>
<comment type="caution">
    <text evidence="6">The sequence shown here is derived from an EMBL/GenBank/DDBJ whole genome shotgun (WGS) entry which is preliminary data.</text>
</comment>
<dbReference type="InterPro" id="IPR007891">
    <property type="entry name" value="CHASE3"/>
</dbReference>
<accession>A0ABX9JUL2</accession>
<evidence type="ECO:0000313" key="6">
    <source>
        <dbReference type="EMBL" id="REG27265.1"/>
    </source>
</evidence>
<gene>
    <name evidence="6" type="ORF">ATI61_110272</name>
</gene>